<dbReference type="SUPFAM" id="SSF56112">
    <property type="entry name" value="Protein kinase-like (PK-like)"/>
    <property type="match status" value="1"/>
</dbReference>
<dbReference type="Proteomes" id="UP000191004">
    <property type="component" value="Unassembled WGS sequence"/>
</dbReference>
<feature type="domain" description="Aminoglycoside phosphotransferase" evidence="1">
    <location>
        <begin position="107"/>
        <end position="297"/>
    </location>
</feature>
<dbReference type="GO" id="GO:0016740">
    <property type="term" value="F:transferase activity"/>
    <property type="evidence" value="ECO:0007669"/>
    <property type="project" value="UniProtKB-KW"/>
</dbReference>
<comment type="caution">
    <text evidence="2">The sequence shown here is derived from an EMBL/GenBank/DDBJ whole genome shotgun (WGS) entry which is preliminary data.</text>
</comment>
<dbReference type="InterPro" id="IPR011009">
    <property type="entry name" value="Kinase-like_dom_sf"/>
</dbReference>
<dbReference type="AlphaFoldDB" id="A0A1T3CRW7"/>
<dbReference type="Pfam" id="PF01636">
    <property type="entry name" value="APH"/>
    <property type="match status" value="1"/>
</dbReference>
<evidence type="ECO:0000259" key="1">
    <source>
        <dbReference type="Pfam" id="PF01636"/>
    </source>
</evidence>
<dbReference type="OrthoDB" id="25129at2759"/>
<organism evidence="2 3">
    <name type="scientific">Trichoderma guizhouense</name>
    <dbReference type="NCBI Taxonomy" id="1491466"/>
    <lineage>
        <taxon>Eukaryota</taxon>
        <taxon>Fungi</taxon>
        <taxon>Dikarya</taxon>
        <taxon>Ascomycota</taxon>
        <taxon>Pezizomycotina</taxon>
        <taxon>Sordariomycetes</taxon>
        <taxon>Hypocreomycetidae</taxon>
        <taxon>Hypocreales</taxon>
        <taxon>Hypocreaceae</taxon>
        <taxon>Trichoderma</taxon>
    </lineage>
</organism>
<evidence type="ECO:0000313" key="2">
    <source>
        <dbReference type="EMBL" id="OPB43782.1"/>
    </source>
</evidence>
<reference evidence="2 3" key="1">
    <citation type="submission" date="2016-04" db="EMBL/GenBank/DDBJ databases">
        <title>Multiple horizontal gene transfer events from other fungi enriched the ability of the initially mycotrophic fungus Trichoderma (Ascomycota) to feed on dead plant biomass.</title>
        <authorList>
            <person name="Atanasova L."/>
            <person name="Chenthamara K."/>
            <person name="Zhang J."/>
            <person name="Grujic M."/>
            <person name="Henrissat B."/>
            <person name="Kuo A."/>
            <person name="Aertz A."/>
            <person name="Salamov A."/>
            <person name="Lipzen A."/>
            <person name="Labutti K."/>
            <person name="Barry K."/>
            <person name="Miao Y."/>
            <person name="Rahimi M.J."/>
            <person name="Shen Q."/>
            <person name="Grigoriev I.V."/>
            <person name="Kubicek C.P."/>
            <person name="Druzhinina I.S."/>
        </authorList>
    </citation>
    <scope>NUCLEOTIDE SEQUENCE [LARGE SCALE GENOMIC DNA]</scope>
    <source>
        <strain evidence="2 3">NJAU 4742</strain>
    </source>
</reference>
<dbReference type="InterPro" id="IPR002575">
    <property type="entry name" value="Aminoglycoside_PTrfase"/>
</dbReference>
<accession>A0A1T3CRW7</accession>
<dbReference type="EMBL" id="LVVK01000007">
    <property type="protein sequence ID" value="OPB43782.1"/>
    <property type="molecule type" value="Genomic_DNA"/>
</dbReference>
<name>A0A1T3CRW7_9HYPO</name>
<keyword evidence="3" id="KW-1185">Reference proteome</keyword>
<evidence type="ECO:0000313" key="3">
    <source>
        <dbReference type="Proteomes" id="UP000191004"/>
    </source>
</evidence>
<dbReference type="Gene3D" id="3.90.1200.10">
    <property type="match status" value="1"/>
</dbReference>
<protein>
    <submittedName>
        <fullName evidence="2">Phosphotransferase enzyme family protein</fullName>
    </submittedName>
</protein>
<sequence length="389" mass="43764">MTTEDADADAASKHVLQQLSDTVYACSSLSPLSSRPGNFVYRGVLVHPLSAKDEDPIRTVIIKHCTTSTSEDAPDHIASRADGPNFEELLLNSIAHFSPLTDPSILIKVPRLNLLDEASNIQVLEDFIDTTGLKSMLLSPEASNLLPSSLEAIGFALGSWLRAFHMWAAAPEQAALRAQMWQSDPMRKTKYLFTYHGFLKVLEMHPEVLEGHREILEKIRDTISKEYGRPSTEDDENLGLIHGDFWSGNILLPATPWREPPLLDVPNKLFIIDWEFAQFGHRSNDIGQLIGDLYERKLYGNVETVAPVMEGAIRGYGELSEEMAFRIAIYVGVHLIGWYNRRPRKGPKVVPSHVILEGLTIGRDFIIKGWEKDRKYFENSALTSLFRRA</sequence>
<gene>
    <name evidence="2" type="ORF">A0O28_0021000</name>
</gene>
<keyword evidence="2" id="KW-0808">Transferase</keyword>
<proteinExistence type="predicted"/>